<keyword evidence="6" id="KW-0255">Endonuclease</keyword>
<organism evidence="13">
    <name type="scientific">Tanacetum cinerariifolium</name>
    <name type="common">Dalmatian daisy</name>
    <name type="synonym">Chrysanthemum cinerariifolium</name>
    <dbReference type="NCBI Taxonomy" id="118510"/>
    <lineage>
        <taxon>Eukaryota</taxon>
        <taxon>Viridiplantae</taxon>
        <taxon>Streptophyta</taxon>
        <taxon>Embryophyta</taxon>
        <taxon>Tracheophyta</taxon>
        <taxon>Spermatophyta</taxon>
        <taxon>Magnoliopsida</taxon>
        <taxon>eudicotyledons</taxon>
        <taxon>Gunneridae</taxon>
        <taxon>Pentapetalae</taxon>
        <taxon>asterids</taxon>
        <taxon>campanulids</taxon>
        <taxon>Asterales</taxon>
        <taxon>Asteraceae</taxon>
        <taxon>Asteroideae</taxon>
        <taxon>Anthemideae</taxon>
        <taxon>Anthemidinae</taxon>
        <taxon>Tanacetum</taxon>
    </lineage>
</organism>
<dbReference type="SUPFAM" id="SSF57756">
    <property type="entry name" value="Retrovirus zinc finger-like domains"/>
    <property type="match status" value="1"/>
</dbReference>
<dbReference type="Gene3D" id="4.10.60.10">
    <property type="entry name" value="Zinc finger, CCHC-type"/>
    <property type="match status" value="1"/>
</dbReference>
<dbReference type="InterPro" id="IPR000477">
    <property type="entry name" value="RT_dom"/>
</dbReference>
<dbReference type="PROSITE" id="PS50158">
    <property type="entry name" value="ZF_CCHC"/>
    <property type="match status" value="1"/>
</dbReference>
<feature type="region of interest" description="Disordered" evidence="10">
    <location>
        <begin position="1"/>
        <end position="225"/>
    </location>
</feature>
<keyword evidence="1" id="KW-0645">Protease</keyword>
<keyword evidence="8" id="KW-0511">Multifunctional enzyme</keyword>
<keyword evidence="4" id="KW-0540">Nuclease</keyword>
<evidence type="ECO:0000259" key="12">
    <source>
        <dbReference type="PROSITE" id="PS50994"/>
    </source>
</evidence>
<evidence type="ECO:0000313" key="13">
    <source>
        <dbReference type="EMBL" id="GEU41864.1"/>
    </source>
</evidence>
<dbReference type="InterPro" id="IPR001878">
    <property type="entry name" value="Znf_CCHC"/>
</dbReference>
<dbReference type="InterPro" id="IPR021109">
    <property type="entry name" value="Peptidase_aspartic_dom_sf"/>
</dbReference>
<dbReference type="GO" id="GO:0004190">
    <property type="term" value="F:aspartic-type endopeptidase activity"/>
    <property type="evidence" value="ECO:0007669"/>
    <property type="project" value="UniProtKB-KW"/>
</dbReference>
<keyword evidence="5" id="KW-0064">Aspartyl protease</keyword>
<keyword evidence="9" id="KW-0479">Metal-binding</keyword>
<evidence type="ECO:0000256" key="5">
    <source>
        <dbReference type="ARBA" id="ARBA00022750"/>
    </source>
</evidence>
<dbReference type="PANTHER" id="PTHR37984">
    <property type="entry name" value="PROTEIN CBG26694"/>
    <property type="match status" value="1"/>
</dbReference>
<proteinExistence type="predicted"/>
<dbReference type="GO" id="GO:0003677">
    <property type="term" value="F:DNA binding"/>
    <property type="evidence" value="ECO:0007669"/>
    <property type="project" value="UniProtKB-KW"/>
</dbReference>
<dbReference type="AlphaFoldDB" id="A0A6L2K1W1"/>
<evidence type="ECO:0000256" key="1">
    <source>
        <dbReference type="ARBA" id="ARBA00022670"/>
    </source>
</evidence>
<keyword evidence="7" id="KW-0238">DNA-binding</keyword>
<evidence type="ECO:0000256" key="3">
    <source>
        <dbReference type="ARBA" id="ARBA00022695"/>
    </source>
</evidence>
<dbReference type="InterPro" id="IPR043502">
    <property type="entry name" value="DNA/RNA_pol_sf"/>
</dbReference>
<evidence type="ECO:0000256" key="6">
    <source>
        <dbReference type="ARBA" id="ARBA00022759"/>
    </source>
</evidence>
<gene>
    <name evidence="13" type="ORF">Tci_013842</name>
</gene>
<dbReference type="GO" id="GO:0003964">
    <property type="term" value="F:RNA-directed DNA polymerase activity"/>
    <property type="evidence" value="ECO:0007669"/>
    <property type="project" value="UniProtKB-KW"/>
</dbReference>
<dbReference type="Gene3D" id="3.30.70.270">
    <property type="match status" value="1"/>
</dbReference>
<keyword evidence="3" id="KW-0548">Nucleotidyltransferase</keyword>
<dbReference type="GO" id="GO:0015074">
    <property type="term" value="P:DNA integration"/>
    <property type="evidence" value="ECO:0007669"/>
    <property type="project" value="InterPro"/>
</dbReference>
<dbReference type="GO" id="GO:0008270">
    <property type="term" value="F:zinc ion binding"/>
    <property type="evidence" value="ECO:0007669"/>
    <property type="project" value="UniProtKB-KW"/>
</dbReference>
<dbReference type="Pfam" id="PF00078">
    <property type="entry name" value="RVT_1"/>
    <property type="match status" value="1"/>
</dbReference>
<dbReference type="InterPro" id="IPR043128">
    <property type="entry name" value="Rev_trsase/Diguanyl_cyclase"/>
</dbReference>
<reference evidence="13" key="1">
    <citation type="journal article" date="2019" name="Sci. Rep.">
        <title>Draft genome of Tanacetum cinerariifolium, the natural source of mosquito coil.</title>
        <authorList>
            <person name="Yamashiro T."/>
            <person name="Shiraishi A."/>
            <person name="Satake H."/>
            <person name="Nakayama K."/>
        </authorList>
    </citation>
    <scope>NUCLEOTIDE SEQUENCE</scope>
</reference>
<dbReference type="InterPro" id="IPR001584">
    <property type="entry name" value="Integrase_cat-core"/>
</dbReference>
<comment type="caution">
    <text evidence="13">The sequence shown here is derived from an EMBL/GenBank/DDBJ whole genome shotgun (WGS) entry which is preliminary data.</text>
</comment>
<evidence type="ECO:0000256" key="8">
    <source>
        <dbReference type="ARBA" id="ARBA00023268"/>
    </source>
</evidence>
<dbReference type="SMART" id="SM00343">
    <property type="entry name" value="ZnF_C2HC"/>
    <property type="match status" value="1"/>
</dbReference>
<evidence type="ECO:0000259" key="11">
    <source>
        <dbReference type="PROSITE" id="PS50158"/>
    </source>
</evidence>
<keyword evidence="9" id="KW-0863">Zinc-finger</keyword>
<evidence type="ECO:0000256" key="2">
    <source>
        <dbReference type="ARBA" id="ARBA00022679"/>
    </source>
</evidence>
<evidence type="ECO:0000256" key="7">
    <source>
        <dbReference type="ARBA" id="ARBA00023125"/>
    </source>
</evidence>
<dbReference type="Gene3D" id="3.30.420.10">
    <property type="entry name" value="Ribonuclease H-like superfamily/Ribonuclease H"/>
    <property type="match status" value="1"/>
</dbReference>
<accession>A0A6L2K1W1</accession>
<dbReference type="InterPro" id="IPR036875">
    <property type="entry name" value="Znf_CCHC_sf"/>
</dbReference>
<dbReference type="InterPro" id="IPR036397">
    <property type="entry name" value="RNaseH_sf"/>
</dbReference>
<dbReference type="Pfam" id="PF17919">
    <property type="entry name" value="RT_RNaseH_2"/>
    <property type="match status" value="1"/>
</dbReference>
<dbReference type="Pfam" id="PF00098">
    <property type="entry name" value="zf-CCHC"/>
    <property type="match status" value="1"/>
</dbReference>
<dbReference type="InterPro" id="IPR050951">
    <property type="entry name" value="Retrovirus_Pol_polyprotein"/>
</dbReference>
<dbReference type="PROSITE" id="PS50994">
    <property type="entry name" value="INTEGRASE"/>
    <property type="match status" value="1"/>
</dbReference>
<name>A0A6L2K1W1_TANCI</name>
<feature type="region of interest" description="Disordered" evidence="10">
    <location>
        <begin position="410"/>
        <end position="439"/>
    </location>
</feature>
<evidence type="ECO:0000256" key="4">
    <source>
        <dbReference type="ARBA" id="ARBA00022722"/>
    </source>
</evidence>
<evidence type="ECO:0000256" key="9">
    <source>
        <dbReference type="PROSITE-ProRule" id="PRU00047"/>
    </source>
</evidence>
<feature type="compositionally biased region" description="Polar residues" evidence="10">
    <location>
        <begin position="526"/>
        <end position="544"/>
    </location>
</feature>
<dbReference type="InterPro" id="IPR041577">
    <property type="entry name" value="RT_RNaseH_2"/>
</dbReference>
<dbReference type="SUPFAM" id="SSF53098">
    <property type="entry name" value="Ribonuclease H-like"/>
    <property type="match status" value="1"/>
</dbReference>
<sequence>MPRYIGEQPNSPEAAPQSPIQTPPVPQDEDEHEPLFIQPHDPDYIPGPMYPEYISLEDEHVLPAEEQPLPPVVSPTAESPEYPNSPEAAPQSPIQTPSVPQDEDEHEPLFIQPHDPDYIPGPMYPEYISLEDEHVLSAEEQPLPHVVSPTAESPEYVAELDPEEDPDEYEDEETEDGPIDYPIAEEDDGDDDDGDSSGDDADDEEADEEEEEKHLAPADSAIVIPTDELVSPPEGTEPVIPPPSTDTTTTGARITGSAWLGVRPQLHVHHHHLCHHHYYYHSCVQPKSRHSALIDAVTAARPSPPLPPPLYIPPHVDRRDDVGYDIRNTWVDPAETVPEIEPMTMGEVNTKRVDLLMKDMIAHQETIQIVEEEAYVAREAWAHSIGLSQAVYSELQTHQKQVKLLALREQPRRARQPGEDARVLDHQDAPKDADSQRKDVPAYTERFQELTLICTKFVANETKKINKYVSVLPDNIYGSVKASKPKTLDETIELANDLMDQKLCTYVERQTNNKRKADDSFRNNHGHQQQSLKRQNVAKRNNGANPKGNGCFECGALGHFNRDCPKLKNKDGEMQMHKDGCMRLGMQKGKGTHRGTQTLMLSRGRHYHARLHFKFLKPSVQHRFKARKTGSFDVIIGMDWLRRCHAVIVCDEKLVRVPYGNETLIFRDNESNNERESRLTVISQEDKSEGKQLKDVPVVQDFPEVFPEDLPGLPPSRPVMPFGLTNAHAVFMDLMNRVCKPYLDKFVSIFIDDILIYSKDKKEPEEHLKAILELLKKEKLYAKFSKCKFWIPKKGIKFDWGEKEENAFQLIKQKLYRAPILALPKGSEDFVVYCDASHKGLGAVLMHRGKVIAYASRQLKVHEKNYTTYDLELGSVGKQMVADTLSRKERIKPLQVRALVMTISLDLPKQILKAQIEALKSKNLKNEDVGDQLTKSARFLSIRENDPLDKLARLYLNRIVARHGIPVLIIYDRDGRFTSNFWKSFQKALGTEVSMSTAYHPESNGQSERTIQTLEDMLRRTYEALYGQKCRSPVCWAEVGEAQLTGPEMIQETTEKIILIRQRIQAARDRQKSYADLNESQLSLKLGIGLCSRLELPQELSRDHHTFHMSNLKKSYADEPLVMPLEGIHVDDKL</sequence>
<evidence type="ECO:0000256" key="10">
    <source>
        <dbReference type="SAM" id="MobiDB-lite"/>
    </source>
</evidence>
<keyword evidence="13" id="KW-0695">RNA-directed DNA polymerase</keyword>
<protein>
    <submittedName>
        <fullName evidence="13">Reverse transcriptase domain-containing protein</fullName>
    </submittedName>
</protein>
<feature type="compositionally biased region" description="Acidic residues" evidence="10">
    <location>
        <begin position="158"/>
        <end position="211"/>
    </location>
</feature>
<dbReference type="GO" id="GO:0004519">
    <property type="term" value="F:endonuclease activity"/>
    <property type="evidence" value="ECO:0007669"/>
    <property type="project" value="UniProtKB-KW"/>
</dbReference>
<feature type="region of interest" description="Disordered" evidence="10">
    <location>
        <begin position="514"/>
        <end position="544"/>
    </location>
</feature>
<keyword evidence="9" id="KW-0862">Zinc</keyword>
<dbReference type="EMBL" id="BKCJ010001493">
    <property type="protein sequence ID" value="GEU41864.1"/>
    <property type="molecule type" value="Genomic_DNA"/>
</dbReference>
<dbReference type="GO" id="GO:0006508">
    <property type="term" value="P:proteolysis"/>
    <property type="evidence" value="ECO:0007669"/>
    <property type="project" value="UniProtKB-KW"/>
</dbReference>
<dbReference type="Gene3D" id="2.40.70.10">
    <property type="entry name" value="Acid Proteases"/>
    <property type="match status" value="1"/>
</dbReference>
<dbReference type="SUPFAM" id="SSF56672">
    <property type="entry name" value="DNA/RNA polymerases"/>
    <property type="match status" value="1"/>
</dbReference>
<dbReference type="PANTHER" id="PTHR37984:SF5">
    <property type="entry name" value="PROTEIN NYNRIN-LIKE"/>
    <property type="match status" value="1"/>
</dbReference>
<feature type="domain" description="CCHC-type" evidence="11">
    <location>
        <begin position="551"/>
        <end position="566"/>
    </location>
</feature>
<dbReference type="CDD" id="cd01647">
    <property type="entry name" value="RT_LTR"/>
    <property type="match status" value="1"/>
</dbReference>
<keyword evidence="2" id="KW-0808">Transferase</keyword>
<keyword evidence="6" id="KW-0378">Hydrolase</keyword>
<dbReference type="InterPro" id="IPR012337">
    <property type="entry name" value="RNaseH-like_sf"/>
</dbReference>
<feature type="domain" description="Integrase catalytic" evidence="12">
    <location>
        <begin position="889"/>
        <end position="1087"/>
    </location>
</feature>